<comment type="caution">
    <text evidence="1">The sequence shown here is derived from an EMBL/GenBank/DDBJ whole genome shotgun (WGS) entry which is preliminary data.</text>
</comment>
<dbReference type="Proteomes" id="UP000574317">
    <property type="component" value="Unassembled WGS sequence"/>
</dbReference>
<accession>A0A8H5K9F8</accession>
<evidence type="ECO:0000313" key="2">
    <source>
        <dbReference type="Proteomes" id="UP000574317"/>
    </source>
</evidence>
<dbReference type="AlphaFoldDB" id="A0A8H5K9F8"/>
<keyword evidence="2" id="KW-1185">Reference proteome</keyword>
<name>A0A8H5K9F8_9HYPO</name>
<evidence type="ECO:0000313" key="1">
    <source>
        <dbReference type="EMBL" id="KAF5568010.1"/>
    </source>
</evidence>
<sequence length="506" mass="56389">MGRWSALIGLGPSSREDLRVTIRLQVWHYSERGRCPEFNNGLARLFSPEALGNLNHWIPHPAEVVEPDDISIRDDYVPVEGNPESGARDVFKKFAPPIVYDYFVSKIQNPPHAMNIYAVANGDEMTEEHIKMKYAHSYFFIPLELRLERFIKPAMVRQEDIIMNILRVGADSLPILGSLLLTYMAHQGAKIPEGTNFHAISMETLSQLSSKLPWLKDMLDNLKNKDEDGTSEDTPTISEPLVLLGNASTSFGKLRELAGGLKPRLERLSSGEGLTNQGIARTILDLRQATIHLSEYNQAMVSFHDEEIDKWNARTSRHERLFYRAGIATLGFTVLAALAFWKPELADLLATTLTETRPLNDVVVSAGQFVGVEGAATSGLATIYQYKEKSKALAALGDAKKRDSAGRVALEGVLVALRQTQATLALVYIVQVMRQPIRCMGDEELERAVKMLGGDLQYLQDATYSQTLIQDRLGNLVQASIDLDTEYQRTMNAMNLVMDTVGRVVD</sequence>
<dbReference type="EMBL" id="JAAOAO010000015">
    <property type="protein sequence ID" value="KAF5568010.1"/>
    <property type="molecule type" value="Genomic_DNA"/>
</dbReference>
<proteinExistence type="predicted"/>
<protein>
    <submittedName>
        <fullName evidence="1">Uncharacterized protein</fullName>
    </submittedName>
</protein>
<gene>
    <name evidence="1" type="ORF">FNAPI_414</name>
</gene>
<reference evidence="1 2" key="1">
    <citation type="submission" date="2020-05" db="EMBL/GenBank/DDBJ databases">
        <title>Identification and distribution of gene clusters putatively required for synthesis of sphingolipid metabolism inhibitors in phylogenetically diverse species of the filamentous fungus Fusarium.</title>
        <authorList>
            <person name="Kim H.-S."/>
            <person name="Busman M."/>
            <person name="Brown D.W."/>
            <person name="Divon H."/>
            <person name="Uhlig S."/>
            <person name="Proctor R.H."/>
        </authorList>
    </citation>
    <scope>NUCLEOTIDE SEQUENCE [LARGE SCALE GENOMIC DNA]</scope>
    <source>
        <strain evidence="1 2">NRRL 25196</strain>
    </source>
</reference>
<organism evidence="1 2">
    <name type="scientific">Fusarium napiforme</name>
    <dbReference type="NCBI Taxonomy" id="42672"/>
    <lineage>
        <taxon>Eukaryota</taxon>
        <taxon>Fungi</taxon>
        <taxon>Dikarya</taxon>
        <taxon>Ascomycota</taxon>
        <taxon>Pezizomycotina</taxon>
        <taxon>Sordariomycetes</taxon>
        <taxon>Hypocreomycetidae</taxon>
        <taxon>Hypocreales</taxon>
        <taxon>Nectriaceae</taxon>
        <taxon>Fusarium</taxon>
        <taxon>Fusarium fujikuroi species complex</taxon>
    </lineage>
</organism>